<dbReference type="EC" id="1.1.1.-" evidence="4"/>
<dbReference type="EMBL" id="JBIALX010000002">
    <property type="protein sequence ID" value="MFF0452789.1"/>
    <property type="molecule type" value="Genomic_DNA"/>
</dbReference>
<dbReference type="PANTHER" id="PTHR43639:SF1">
    <property type="entry name" value="SHORT-CHAIN DEHYDROGENASE_REDUCTASE FAMILY PROTEIN"/>
    <property type="match status" value="1"/>
</dbReference>
<dbReference type="CDD" id="cd05233">
    <property type="entry name" value="SDR_c"/>
    <property type="match status" value="1"/>
</dbReference>
<organism evidence="4 5">
    <name type="scientific">Nocardia africana</name>
    <dbReference type="NCBI Taxonomy" id="134964"/>
    <lineage>
        <taxon>Bacteria</taxon>
        <taxon>Bacillati</taxon>
        <taxon>Actinomycetota</taxon>
        <taxon>Actinomycetes</taxon>
        <taxon>Mycobacteriales</taxon>
        <taxon>Nocardiaceae</taxon>
        <taxon>Nocardia</taxon>
    </lineage>
</organism>
<dbReference type="InterPro" id="IPR002347">
    <property type="entry name" value="SDR_fam"/>
</dbReference>
<sequence length="251" mass="26091">MSSNTDHAEALRDPVVLVTGSSSGIGAEIARRFGAAGYRVAVNSANSVDAGEKVASDIPGALYFRADIRDDTEAGDLVNRVVAEFGGLDVLVNNAGVTRQIPHEDLSAATVDVWRDIFEVNVFGTWRLSVAAVEHLRKSPHGQIVNISSIAGSRPAGSSIPYAVSKAAIEHLTRLLAATLGPQIRVNAVAPGLIDTEFTTALTGPREQVRTIAPLRRIGDPGDVAGAVLGIAGAGYSTGTVLLVDGGVHLR</sequence>
<evidence type="ECO:0000256" key="2">
    <source>
        <dbReference type="ARBA" id="ARBA00023002"/>
    </source>
</evidence>
<evidence type="ECO:0000259" key="3">
    <source>
        <dbReference type="SMART" id="SM00822"/>
    </source>
</evidence>
<dbReference type="InterPro" id="IPR020904">
    <property type="entry name" value="Sc_DH/Rdtase_CS"/>
</dbReference>
<feature type="domain" description="Ketoreductase" evidence="3">
    <location>
        <begin position="14"/>
        <end position="197"/>
    </location>
</feature>
<dbReference type="RefSeq" id="WP_387249470.1">
    <property type="nucleotide sequence ID" value="NZ_JBIALX010000002.1"/>
</dbReference>
<dbReference type="PRINTS" id="PR00081">
    <property type="entry name" value="GDHRDH"/>
</dbReference>
<evidence type="ECO:0000256" key="1">
    <source>
        <dbReference type="ARBA" id="ARBA00006484"/>
    </source>
</evidence>
<dbReference type="SMART" id="SM00822">
    <property type="entry name" value="PKS_KR"/>
    <property type="match status" value="1"/>
</dbReference>
<dbReference type="SUPFAM" id="SSF51735">
    <property type="entry name" value="NAD(P)-binding Rossmann-fold domains"/>
    <property type="match status" value="1"/>
</dbReference>
<keyword evidence="2 4" id="KW-0560">Oxidoreductase</keyword>
<dbReference type="PANTHER" id="PTHR43639">
    <property type="entry name" value="OXIDOREDUCTASE, SHORT-CHAIN DEHYDROGENASE/REDUCTASE FAMILY (AFU_ORTHOLOGUE AFUA_5G02870)"/>
    <property type="match status" value="1"/>
</dbReference>
<gene>
    <name evidence="4" type="ORF">ACFYTH_05390</name>
</gene>
<protein>
    <submittedName>
        <fullName evidence="4">SDR family NAD(P)-dependent oxidoreductase</fullName>
        <ecNumber evidence="4">1.1.1.-</ecNumber>
    </submittedName>
</protein>
<proteinExistence type="inferred from homology"/>
<dbReference type="GO" id="GO:0016491">
    <property type="term" value="F:oxidoreductase activity"/>
    <property type="evidence" value="ECO:0007669"/>
    <property type="project" value="UniProtKB-KW"/>
</dbReference>
<reference evidence="4 5" key="1">
    <citation type="submission" date="2024-10" db="EMBL/GenBank/DDBJ databases">
        <title>The Natural Products Discovery Center: Release of the First 8490 Sequenced Strains for Exploring Actinobacteria Biosynthetic Diversity.</title>
        <authorList>
            <person name="Kalkreuter E."/>
            <person name="Kautsar S.A."/>
            <person name="Yang D."/>
            <person name="Bader C.D."/>
            <person name="Teijaro C.N."/>
            <person name="Fluegel L."/>
            <person name="Davis C.M."/>
            <person name="Simpson J.R."/>
            <person name="Lauterbach L."/>
            <person name="Steele A.D."/>
            <person name="Gui C."/>
            <person name="Meng S."/>
            <person name="Li G."/>
            <person name="Viehrig K."/>
            <person name="Ye F."/>
            <person name="Su P."/>
            <person name="Kiefer A.F."/>
            <person name="Nichols A."/>
            <person name="Cepeda A.J."/>
            <person name="Yan W."/>
            <person name="Fan B."/>
            <person name="Jiang Y."/>
            <person name="Adhikari A."/>
            <person name="Zheng C.-J."/>
            <person name="Schuster L."/>
            <person name="Cowan T.M."/>
            <person name="Smanski M.J."/>
            <person name="Chevrette M.G."/>
            <person name="De Carvalho L.P.S."/>
            <person name="Shen B."/>
        </authorList>
    </citation>
    <scope>NUCLEOTIDE SEQUENCE [LARGE SCALE GENOMIC DNA]</scope>
    <source>
        <strain evidence="4 5">NPDC004550</strain>
    </source>
</reference>
<dbReference type="InterPro" id="IPR036291">
    <property type="entry name" value="NAD(P)-bd_dom_sf"/>
</dbReference>
<dbReference type="PROSITE" id="PS00061">
    <property type="entry name" value="ADH_SHORT"/>
    <property type="match status" value="1"/>
</dbReference>
<comment type="caution">
    <text evidence="4">The sequence shown here is derived from an EMBL/GenBank/DDBJ whole genome shotgun (WGS) entry which is preliminary data.</text>
</comment>
<dbReference type="Gene3D" id="3.40.50.720">
    <property type="entry name" value="NAD(P)-binding Rossmann-like Domain"/>
    <property type="match status" value="1"/>
</dbReference>
<name>A0ABW6NGK8_9NOCA</name>
<dbReference type="Proteomes" id="UP001601521">
    <property type="component" value="Unassembled WGS sequence"/>
</dbReference>
<keyword evidence="5" id="KW-1185">Reference proteome</keyword>
<dbReference type="Pfam" id="PF13561">
    <property type="entry name" value="adh_short_C2"/>
    <property type="match status" value="1"/>
</dbReference>
<evidence type="ECO:0000313" key="4">
    <source>
        <dbReference type="EMBL" id="MFF0452789.1"/>
    </source>
</evidence>
<evidence type="ECO:0000313" key="5">
    <source>
        <dbReference type="Proteomes" id="UP001601521"/>
    </source>
</evidence>
<dbReference type="PRINTS" id="PR00080">
    <property type="entry name" value="SDRFAMILY"/>
</dbReference>
<dbReference type="InterPro" id="IPR057326">
    <property type="entry name" value="KR_dom"/>
</dbReference>
<accession>A0ABW6NGK8</accession>
<comment type="similarity">
    <text evidence="1">Belongs to the short-chain dehydrogenases/reductases (SDR) family.</text>
</comment>